<dbReference type="eggNOG" id="COG5012">
    <property type="taxonomic scope" value="Bacteria"/>
</dbReference>
<dbReference type="Gene3D" id="3.40.50.280">
    <property type="entry name" value="Cobalamin-binding domain"/>
    <property type="match status" value="1"/>
</dbReference>
<dbReference type="PANTHER" id="PTHR45833:SF1">
    <property type="entry name" value="METHIONINE SYNTHASE"/>
    <property type="match status" value="1"/>
</dbReference>
<dbReference type="InterPro" id="IPR006158">
    <property type="entry name" value="Cobalamin-bd"/>
</dbReference>
<dbReference type="GO" id="GO:0046653">
    <property type="term" value="P:tetrahydrofolate metabolic process"/>
    <property type="evidence" value="ECO:0007669"/>
    <property type="project" value="TreeGrafter"/>
</dbReference>
<name>D5XDX9_THEPJ</name>
<keyword evidence="2" id="KW-0170">Cobalt</keyword>
<dbReference type="PROSITE" id="PS51332">
    <property type="entry name" value="B12_BINDING"/>
    <property type="match status" value="1"/>
</dbReference>
<dbReference type="Gene3D" id="1.10.1240.10">
    <property type="entry name" value="Methionine synthase domain"/>
    <property type="match status" value="1"/>
</dbReference>
<keyword evidence="1" id="KW-0479">Metal-binding</keyword>
<proteinExistence type="predicted"/>
<reference evidence="5 6" key="1">
    <citation type="submission" date="2010-05" db="EMBL/GenBank/DDBJ databases">
        <title>Complete sequence of Thermincola sp. JR.</title>
        <authorList>
            <consortium name="US DOE Joint Genome Institute"/>
            <person name="Lucas S."/>
            <person name="Copeland A."/>
            <person name="Lapidus A."/>
            <person name="Cheng J.-F."/>
            <person name="Bruce D."/>
            <person name="Goodwin L."/>
            <person name="Pitluck S."/>
            <person name="Chertkov O."/>
            <person name="Detter J.C."/>
            <person name="Han C."/>
            <person name="Tapia R."/>
            <person name="Land M."/>
            <person name="Hauser L."/>
            <person name="Kyrpides N."/>
            <person name="Mikhailova N."/>
            <person name="Hazen T.C."/>
            <person name="Woyke T."/>
        </authorList>
    </citation>
    <scope>NUCLEOTIDE SEQUENCE [LARGE SCALE GENOMIC DNA]</scope>
    <source>
        <strain evidence="5 6">JR</strain>
    </source>
</reference>
<dbReference type="GO" id="GO:0008705">
    <property type="term" value="F:methionine synthase activity"/>
    <property type="evidence" value="ECO:0007669"/>
    <property type="project" value="TreeGrafter"/>
</dbReference>
<dbReference type="Pfam" id="PF02607">
    <property type="entry name" value="B12-binding_2"/>
    <property type="match status" value="1"/>
</dbReference>
<dbReference type="SMART" id="SM01018">
    <property type="entry name" value="B12-binding_2"/>
    <property type="match status" value="1"/>
</dbReference>
<dbReference type="PANTHER" id="PTHR45833">
    <property type="entry name" value="METHIONINE SYNTHASE"/>
    <property type="match status" value="1"/>
</dbReference>
<dbReference type="HOGENOM" id="CLU_082102_2_0_9"/>
<sequence>MGTVTPQEVWDRLKNGVINFDEEMVVEAAKDVILYRMDVYDAIMNGLVCGIEEVGELYERGEYFVPEMMMCTDALYSGLNILRPHLKREQTGIRGQIIIGVVQGDIHDIGKNIIKMMFDAVGFEVHDLGRDVPLERFINEQLRTDAEIVCLSAMMTNVMPCMNEIIKKIKEKNPSVKIMVGGAPLNEHIARRWGADGFAREANDAIKCAIRMVSTLRKLGLGPGGGEPEIKYRKIAQKFE</sequence>
<dbReference type="SUPFAM" id="SSF52242">
    <property type="entry name" value="Cobalamin (vitamin B12)-binding domain"/>
    <property type="match status" value="1"/>
</dbReference>
<dbReference type="AlphaFoldDB" id="D5XDX9"/>
<evidence type="ECO:0000259" key="4">
    <source>
        <dbReference type="PROSITE" id="PS51337"/>
    </source>
</evidence>
<accession>D5XDX9</accession>
<protein>
    <submittedName>
        <fullName evidence="5">Cobalamin B12-binding domain protein</fullName>
    </submittedName>
</protein>
<dbReference type="GO" id="GO:0005829">
    <property type="term" value="C:cytosol"/>
    <property type="evidence" value="ECO:0007669"/>
    <property type="project" value="TreeGrafter"/>
</dbReference>
<dbReference type="InterPro" id="IPR050554">
    <property type="entry name" value="Met_Synthase/Corrinoid"/>
</dbReference>
<dbReference type="KEGG" id="tjr:TherJR_0984"/>
<dbReference type="GO" id="GO:0050667">
    <property type="term" value="P:homocysteine metabolic process"/>
    <property type="evidence" value="ECO:0007669"/>
    <property type="project" value="TreeGrafter"/>
</dbReference>
<evidence type="ECO:0000313" key="5">
    <source>
        <dbReference type="EMBL" id="ADG81850.1"/>
    </source>
</evidence>
<evidence type="ECO:0000313" key="6">
    <source>
        <dbReference type="Proteomes" id="UP000002377"/>
    </source>
</evidence>
<dbReference type="Pfam" id="PF02310">
    <property type="entry name" value="B12-binding"/>
    <property type="match status" value="1"/>
</dbReference>
<evidence type="ECO:0000259" key="3">
    <source>
        <dbReference type="PROSITE" id="PS51332"/>
    </source>
</evidence>
<dbReference type="GO" id="GO:0031419">
    <property type="term" value="F:cobalamin binding"/>
    <property type="evidence" value="ECO:0007669"/>
    <property type="project" value="InterPro"/>
</dbReference>
<dbReference type="CDD" id="cd02070">
    <property type="entry name" value="corrinoid_protein_B12-BD"/>
    <property type="match status" value="1"/>
</dbReference>
<dbReference type="OrthoDB" id="9783599at2"/>
<evidence type="ECO:0000256" key="2">
    <source>
        <dbReference type="ARBA" id="ARBA00023285"/>
    </source>
</evidence>
<dbReference type="EMBL" id="CP002028">
    <property type="protein sequence ID" value="ADG81850.1"/>
    <property type="molecule type" value="Genomic_DNA"/>
</dbReference>
<dbReference type="RefSeq" id="WP_013119869.1">
    <property type="nucleotide sequence ID" value="NC_014152.1"/>
</dbReference>
<dbReference type="InterPro" id="IPR036724">
    <property type="entry name" value="Cobalamin-bd_sf"/>
</dbReference>
<gene>
    <name evidence="5" type="ordered locus">TherJR_0984</name>
</gene>
<dbReference type="InterPro" id="IPR036594">
    <property type="entry name" value="Meth_synthase_dom"/>
</dbReference>
<dbReference type="PROSITE" id="PS51337">
    <property type="entry name" value="B12_BINDING_NTER"/>
    <property type="match status" value="1"/>
</dbReference>
<dbReference type="InterPro" id="IPR003759">
    <property type="entry name" value="Cbl-bd_cap"/>
</dbReference>
<dbReference type="GO" id="GO:0046872">
    <property type="term" value="F:metal ion binding"/>
    <property type="evidence" value="ECO:0007669"/>
    <property type="project" value="UniProtKB-KW"/>
</dbReference>
<evidence type="ECO:0000256" key="1">
    <source>
        <dbReference type="ARBA" id="ARBA00022723"/>
    </source>
</evidence>
<keyword evidence="6" id="KW-1185">Reference proteome</keyword>
<feature type="domain" description="B12-binding" evidence="3">
    <location>
        <begin position="94"/>
        <end position="223"/>
    </location>
</feature>
<dbReference type="SUPFAM" id="SSF47644">
    <property type="entry name" value="Methionine synthase domain"/>
    <property type="match status" value="1"/>
</dbReference>
<dbReference type="Proteomes" id="UP000002377">
    <property type="component" value="Chromosome"/>
</dbReference>
<dbReference type="STRING" id="635013.TherJR_0984"/>
<feature type="domain" description="B12-binding N-terminal" evidence="4">
    <location>
        <begin position="1"/>
        <end position="94"/>
    </location>
</feature>
<organism evidence="5 6">
    <name type="scientific">Thermincola potens (strain JR)</name>
    <dbReference type="NCBI Taxonomy" id="635013"/>
    <lineage>
        <taxon>Bacteria</taxon>
        <taxon>Bacillati</taxon>
        <taxon>Bacillota</taxon>
        <taxon>Clostridia</taxon>
        <taxon>Eubacteriales</taxon>
        <taxon>Thermincolaceae</taxon>
        <taxon>Thermincola</taxon>
    </lineage>
</organism>